<feature type="region of interest" description="Disordered" evidence="1">
    <location>
        <begin position="1"/>
        <end position="59"/>
    </location>
</feature>
<gene>
    <name evidence="2" type="ORF">O181_016144</name>
</gene>
<dbReference type="EMBL" id="AVOT02004465">
    <property type="protein sequence ID" value="MBW0476429.1"/>
    <property type="molecule type" value="Genomic_DNA"/>
</dbReference>
<dbReference type="AlphaFoldDB" id="A0A9Q3C154"/>
<evidence type="ECO:0000313" key="3">
    <source>
        <dbReference type="Proteomes" id="UP000765509"/>
    </source>
</evidence>
<reference evidence="2" key="1">
    <citation type="submission" date="2021-03" db="EMBL/GenBank/DDBJ databases">
        <title>Draft genome sequence of rust myrtle Austropuccinia psidii MF-1, a brazilian biotype.</title>
        <authorList>
            <person name="Quecine M.C."/>
            <person name="Pachon D.M.R."/>
            <person name="Bonatelli M.L."/>
            <person name="Correr F.H."/>
            <person name="Franceschini L.M."/>
            <person name="Leite T.F."/>
            <person name="Margarido G.R.A."/>
            <person name="Almeida C.A."/>
            <person name="Ferrarezi J.A."/>
            <person name="Labate C.A."/>
        </authorList>
    </citation>
    <scope>NUCLEOTIDE SEQUENCE</scope>
    <source>
        <strain evidence="2">MF-1</strain>
    </source>
</reference>
<keyword evidence="3" id="KW-1185">Reference proteome</keyword>
<name>A0A9Q3C154_9BASI</name>
<sequence length="91" mass="10512">MLSRTDPEHNPNPPPKGKSPRYEWIPENEPPPKEILGKLGDPRNMIESRRQPKSSSNAVSILDKECQKNFHQAMKSKLHKHWEDAVSWSLC</sequence>
<feature type="compositionally biased region" description="Basic and acidic residues" evidence="1">
    <location>
        <begin position="30"/>
        <end position="50"/>
    </location>
</feature>
<protein>
    <submittedName>
        <fullName evidence="2">Uncharacterized protein</fullName>
    </submittedName>
</protein>
<dbReference type="Proteomes" id="UP000765509">
    <property type="component" value="Unassembled WGS sequence"/>
</dbReference>
<evidence type="ECO:0000256" key="1">
    <source>
        <dbReference type="SAM" id="MobiDB-lite"/>
    </source>
</evidence>
<proteinExistence type="predicted"/>
<evidence type="ECO:0000313" key="2">
    <source>
        <dbReference type="EMBL" id="MBW0476429.1"/>
    </source>
</evidence>
<organism evidence="2 3">
    <name type="scientific">Austropuccinia psidii MF-1</name>
    <dbReference type="NCBI Taxonomy" id="1389203"/>
    <lineage>
        <taxon>Eukaryota</taxon>
        <taxon>Fungi</taxon>
        <taxon>Dikarya</taxon>
        <taxon>Basidiomycota</taxon>
        <taxon>Pucciniomycotina</taxon>
        <taxon>Pucciniomycetes</taxon>
        <taxon>Pucciniales</taxon>
        <taxon>Sphaerophragmiaceae</taxon>
        <taxon>Austropuccinia</taxon>
    </lineage>
</organism>
<accession>A0A9Q3C154</accession>
<comment type="caution">
    <text evidence="2">The sequence shown here is derived from an EMBL/GenBank/DDBJ whole genome shotgun (WGS) entry which is preliminary data.</text>
</comment>